<dbReference type="Proteomes" id="UP000618818">
    <property type="component" value="Unassembled WGS sequence"/>
</dbReference>
<keyword evidence="3" id="KW-1185">Reference proteome</keyword>
<keyword evidence="1" id="KW-0812">Transmembrane</keyword>
<dbReference type="Gene3D" id="2.120.10.30">
    <property type="entry name" value="TolB, C-terminal domain"/>
    <property type="match status" value="1"/>
</dbReference>
<keyword evidence="1" id="KW-1133">Transmembrane helix</keyword>
<evidence type="ECO:0000313" key="2">
    <source>
        <dbReference type="EMBL" id="MBD3924384.1"/>
    </source>
</evidence>
<feature type="transmembrane region" description="Helical" evidence="1">
    <location>
        <begin position="396"/>
        <end position="414"/>
    </location>
</feature>
<evidence type="ECO:0008006" key="4">
    <source>
        <dbReference type="Google" id="ProtNLM"/>
    </source>
</evidence>
<comment type="caution">
    <text evidence="2">The sequence shown here is derived from an EMBL/GenBank/DDBJ whole genome shotgun (WGS) entry which is preliminary data.</text>
</comment>
<organism evidence="2 3">
    <name type="scientific">Nocardioides cavernae</name>
    <dbReference type="NCBI Taxonomy" id="1921566"/>
    <lineage>
        <taxon>Bacteria</taxon>
        <taxon>Bacillati</taxon>
        <taxon>Actinomycetota</taxon>
        <taxon>Actinomycetes</taxon>
        <taxon>Propionibacteriales</taxon>
        <taxon>Nocardioidaceae</taxon>
        <taxon>Nocardioides</taxon>
    </lineage>
</organism>
<evidence type="ECO:0000313" key="3">
    <source>
        <dbReference type="Proteomes" id="UP000618818"/>
    </source>
</evidence>
<protein>
    <recommendedName>
        <fullName evidence="4">WD40 repeat domain-containing protein</fullName>
    </recommendedName>
</protein>
<proteinExistence type="predicted"/>
<dbReference type="InterPro" id="IPR011042">
    <property type="entry name" value="6-blade_b-propeller_TolB-like"/>
</dbReference>
<accession>A0ABR8N8A9</accession>
<name>A0ABR8N8A9_9ACTN</name>
<evidence type="ECO:0000256" key="1">
    <source>
        <dbReference type="SAM" id="Phobius"/>
    </source>
</evidence>
<feature type="transmembrane region" description="Helical" evidence="1">
    <location>
        <begin position="37"/>
        <end position="58"/>
    </location>
</feature>
<dbReference type="SUPFAM" id="SSF82171">
    <property type="entry name" value="DPP6 N-terminal domain-like"/>
    <property type="match status" value="1"/>
</dbReference>
<gene>
    <name evidence="2" type="ORF">IEZ26_07130</name>
</gene>
<sequence length="422" mass="43985">MSTDLREELDALARTQTFSPDPSAWDRGRRARRRTRVAAGAAAVAVVAVVAGAGALALQPDREARTASTGDVGVGAVPRRIDDIPADLEPTTDLAVGRGAAAFISTSQRVPVVVTAADGVAHRLDLPGWSEDGQALALSPDGMNLAWQQTGDGGATIGVLELTTGRQRSDEVHPAGDLALRELTWSPDSQWLGWLGDADGGAHVGRLPVPGADIDLRERVEGNVTSLAVGNAANVVLGRANGGLYRLAAGEPELITRATGVGPGLFSPDARFVALRSGPSDASSTLRLSDGAVLTHPFPDGTFDSGATIPLGWLDDRLQLLQVWPAEDEDAELVVTTPQVGTTSTWRRSVGSIDASIAGRVSLAVDLVPDLDGTSSQELTHDFAADSPPAPFGIELSLFIGLGVAAAIAVLLALRRLWRRRS</sequence>
<keyword evidence="1" id="KW-0472">Membrane</keyword>
<dbReference type="RefSeq" id="WP_191194164.1">
    <property type="nucleotide sequence ID" value="NZ_JACXYZ010000001.1"/>
</dbReference>
<dbReference type="EMBL" id="JACXYZ010000001">
    <property type="protein sequence ID" value="MBD3924384.1"/>
    <property type="molecule type" value="Genomic_DNA"/>
</dbReference>
<reference evidence="2 3" key="1">
    <citation type="submission" date="2020-09" db="EMBL/GenBank/DDBJ databases">
        <title>novel species in genus Nocardioides.</title>
        <authorList>
            <person name="Zhang G."/>
        </authorList>
    </citation>
    <scope>NUCLEOTIDE SEQUENCE [LARGE SCALE GENOMIC DNA]</scope>
    <source>
        <strain evidence="2 3">KCTC 39551</strain>
    </source>
</reference>